<dbReference type="RefSeq" id="WP_006799548.1">
    <property type="nucleotide sequence ID" value="NZ_LT599032.1"/>
</dbReference>
<keyword evidence="10 11" id="KW-0472">Membrane</keyword>
<dbReference type="InterPro" id="IPR003849">
    <property type="entry name" value="Preprotein_translocase_YajC"/>
</dbReference>
<dbReference type="EMBL" id="FLUM01000001">
    <property type="protein sequence ID" value="SBV92725.1"/>
    <property type="molecule type" value="Genomic_DNA"/>
</dbReference>
<protein>
    <recommendedName>
        <fullName evidence="3">Sec translocon accessory complex subunit YajC</fullName>
    </recommendedName>
</protein>
<evidence type="ECO:0000256" key="4">
    <source>
        <dbReference type="ARBA" id="ARBA00022448"/>
    </source>
</evidence>
<evidence type="ECO:0000256" key="9">
    <source>
        <dbReference type="ARBA" id="ARBA00023010"/>
    </source>
</evidence>
<evidence type="ECO:0000256" key="8">
    <source>
        <dbReference type="ARBA" id="ARBA00022989"/>
    </source>
</evidence>
<keyword evidence="4" id="KW-0813">Transport</keyword>
<dbReference type="Pfam" id="PF02699">
    <property type="entry name" value="YajC"/>
    <property type="match status" value="1"/>
</dbReference>
<dbReference type="PANTHER" id="PTHR33909:SF1">
    <property type="entry name" value="SEC TRANSLOCON ACCESSORY COMPLEX SUBUNIT YAJC"/>
    <property type="match status" value="1"/>
</dbReference>
<evidence type="ECO:0000256" key="5">
    <source>
        <dbReference type="ARBA" id="ARBA00022475"/>
    </source>
</evidence>
<reference evidence="12" key="1">
    <citation type="submission" date="2016-04" db="EMBL/GenBank/DDBJ databases">
        <authorList>
            <person name="Evans L.H."/>
            <person name="Alamgir A."/>
            <person name="Owens N."/>
            <person name="Weber N.D."/>
            <person name="Virtaneva K."/>
            <person name="Barbian K."/>
            <person name="Babar A."/>
            <person name="Rosenke K."/>
        </authorList>
    </citation>
    <scope>NUCLEOTIDE SEQUENCE</scope>
    <source>
        <strain evidence="12">86-1</strain>
    </source>
</reference>
<keyword evidence="7" id="KW-0653">Protein transport</keyword>
<evidence type="ECO:0000256" key="1">
    <source>
        <dbReference type="ARBA" id="ARBA00004162"/>
    </source>
</evidence>
<dbReference type="PANTHER" id="PTHR33909">
    <property type="entry name" value="SEC TRANSLOCON ACCESSORY COMPLEX SUBUNIT YAJC"/>
    <property type="match status" value="1"/>
</dbReference>
<evidence type="ECO:0000256" key="3">
    <source>
        <dbReference type="ARBA" id="ARBA00014962"/>
    </source>
</evidence>
<organism evidence="12">
    <name type="scientific">uncultured Dysgonomonas sp</name>
    <dbReference type="NCBI Taxonomy" id="206096"/>
    <lineage>
        <taxon>Bacteria</taxon>
        <taxon>Pseudomonadati</taxon>
        <taxon>Bacteroidota</taxon>
        <taxon>Bacteroidia</taxon>
        <taxon>Bacteroidales</taxon>
        <taxon>Dysgonomonadaceae</taxon>
        <taxon>Dysgonomonas</taxon>
        <taxon>environmental samples</taxon>
    </lineage>
</organism>
<feature type="transmembrane region" description="Helical" evidence="11">
    <location>
        <begin position="20"/>
        <end position="44"/>
    </location>
</feature>
<keyword evidence="9" id="KW-0811">Translocation</keyword>
<comment type="subcellular location">
    <subcellularLocation>
        <location evidence="1">Cell membrane</location>
        <topology evidence="1">Single-pass membrane protein</topology>
    </subcellularLocation>
</comment>
<name>A0A212J0K8_9BACT</name>
<evidence type="ECO:0000313" key="12">
    <source>
        <dbReference type="EMBL" id="SBV92725.1"/>
    </source>
</evidence>
<dbReference type="SMART" id="SM01323">
    <property type="entry name" value="YajC"/>
    <property type="match status" value="1"/>
</dbReference>
<evidence type="ECO:0000256" key="11">
    <source>
        <dbReference type="SAM" id="Phobius"/>
    </source>
</evidence>
<evidence type="ECO:0000256" key="2">
    <source>
        <dbReference type="ARBA" id="ARBA00006742"/>
    </source>
</evidence>
<keyword evidence="5" id="KW-1003">Cell membrane</keyword>
<proteinExistence type="inferred from homology"/>
<keyword evidence="8 11" id="KW-1133">Transmembrane helix</keyword>
<evidence type="ECO:0000256" key="6">
    <source>
        <dbReference type="ARBA" id="ARBA00022692"/>
    </source>
</evidence>
<dbReference type="AlphaFoldDB" id="A0A212J0K8"/>
<evidence type="ECO:0000256" key="7">
    <source>
        <dbReference type="ARBA" id="ARBA00022927"/>
    </source>
</evidence>
<evidence type="ECO:0000256" key="10">
    <source>
        <dbReference type="ARBA" id="ARBA00023136"/>
    </source>
</evidence>
<comment type="similarity">
    <text evidence="2">Belongs to the YajC family.</text>
</comment>
<sequence length="116" mass="12287">MTLLNVLLQAAEGGAPAGGGFLGLGSSGSMIVMMVLLFAIMYFFMIRPQQKKQKALQEARNAIKVGDKVVTAGGIHGKVKEVNDSTFVLEIADGIKITIEKSSVYVSAADTQANNR</sequence>
<dbReference type="GO" id="GO:0015031">
    <property type="term" value="P:protein transport"/>
    <property type="evidence" value="ECO:0007669"/>
    <property type="project" value="UniProtKB-KW"/>
</dbReference>
<dbReference type="PRINTS" id="PR01853">
    <property type="entry name" value="YAJCTRNLCASE"/>
</dbReference>
<dbReference type="GO" id="GO:0005886">
    <property type="term" value="C:plasma membrane"/>
    <property type="evidence" value="ECO:0007669"/>
    <property type="project" value="UniProtKB-SubCell"/>
</dbReference>
<dbReference type="NCBIfam" id="TIGR00739">
    <property type="entry name" value="yajC"/>
    <property type="match status" value="1"/>
</dbReference>
<accession>A0A212J0K8</accession>
<keyword evidence="6 11" id="KW-0812">Transmembrane</keyword>
<gene>
    <name evidence="12" type="ORF">KL86DYS1_10684</name>
</gene>